<dbReference type="PROSITE" id="PS50011">
    <property type="entry name" value="PROTEIN_KINASE_DOM"/>
    <property type="match status" value="1"/>
</dbReference>
<evidence type="ECO:0000313" key="2">
    <source>
        <dbReference type="EMBL" id="KAJ3509593.1"/>
    </source>
</evidence>
<protein>
    <recommendedName>
        <fullName evidence="1">Protein kinase domain-containing protein</fullName>
    </recommendedName>
</protein>
<dbReference type="OrthoDB" id="2906921at2759"/>
<dbReference type="Pfam" id="PF00069">
    <property type="entry name" value="Pkinase"/>
    <property type="match status" value="1"/>
</dbReference>
<dbReference type="InterPro" id="IPR011009">
    <property type="entry name" value="Kinase-like_dom_sf"/>
</dbReference>
<evidence type="ECO:0000259" key="1">
    <source>
        <dbReference type="PROSITE" id="PS50011"/>
    </source>
</evidence>
<dbReference type="GO" id="GO:0005524">
    <property type="term" value="F:ATP binding"/>
    <property type="evidence" value="ECO:0007669"/>
    <property type="project" value="InterPro"/>
</dbReference>
<dbReference type="GO" id="GO:0005634">
    <property type="term" value="C:nucleus"/>
    <property type="evidence" value="ECO:0007669"/>
    <property type="project" value="TreeGrafter"/>
</dbReference>
<dbReference type="PANTHER" id="PTHR24345">
    <property type="entry name" value="SERINE/THREONINE-PROTEIN KINASE PLK"/>
    <property type="match status" value="1"/>
</dbReference>
<name>A0A9W8K8Q6_9AGAR</name>
<dbReference type="Proteomes" id="UP001148786">
    <property type="component" value="Unassembled WGS sequence"/>
</dbReference>
<evidence type="ECO:0000313" key="3">
    <source>
        <dbReference type="Proteomes" id="UP001148786"/>
    </source>
</evidence>
<organism evidence="2 3">
    <name type="scientific">Agrocybe chaxingu</name>
    <dbReference type="NCBI Taxonomy" id="84603"/>
    <lineage>
        <taxon>Eukaryota</taxon>
        <taxon>Fungi</taxon>
        <taxon>Dikarya</taxon>
        <taxon>Basidiomycota</taxon>
        <taxon>Agaricomycotina</taxon>
        <taxon>Agaricomycetes</taxon>
        <taxon>Agaricomycetidae</taxon>
        <taxon>Agaricales</taxon>
        <taxon>Agaricineae</taxon>
        <taxon>Strophariaceae</taxon>
        <taxon>Agrocybe</taxon>
    </lineage>
</organism>
<dbReference type="GO" id="GO:0004672">
    <property type="term" value="F:protein kinase activity"/>
    <property type="evidence" value="ECO:0007669"/>
    <property type="project" value="InterPro"/>
</dbReference>
<comment type="caution">
    <text evidence="2">The sequence shown here is derived from an EMBL/GenBank/DDBJ whole genome shotgun (WGS) entry which is preliminary data.</text>
</comment>
<sequence length="344" mass="39799">MTVENIDCNPEFEKYFPKTFKEWKGLVIPVREGKKAQDYQHHECWWYPWFTLRPFFKSRGYTLFELNVNDSSCLPLIPGTPSVDSFGLYGSESRNVHSMPETEFLHCGIAAAARDEKNRDVVIKLLGKCSDSPDILAEYQILRLLNTEPMRADTRNATVPVLEFIDYEDWKFAVMPMCCGASMYPLLTSGECLDLASQVLHALAFLHENNIAHRDISPENIMMNYHDRLVNDRRGRPTRAPEVDSDQMYDPFAADVYQAAQMIFIWFGWKILDEVPKLLDLMHDMTSANPADRISMDSAASRMKTLYHELPPREQLARREIEYSYLYPVTIPTHEQLREAVLKS</sequence>
<dbReference type="SMART" id="SM00220">
    <property type="entry name" value="S_TKc"/>
    <property type="match status" value="1"/>
</dbReference>
<dbReference type="InterPro" id="IPR000719">
    <property type="entry name" value="Prot_kinase_dom"/>
</dbReference>
<reference evidence="2" key="1">
    <citation type="submission" date="2022-07" db="EMBL/GenBank/DDBJ databases">
        <title>Genome Sequence of Agrocybe chaxingu.</title>
        <authorList>
            <person name="Buettner E."/>
        </authorList>
    </citation>
    <scope>NUCLEOTIDE SEQUENCE</scope>
    <source>
        <strain evidence="2">MP-N11</strain>
    </source>
</reference>
<accession>A0A9W8K8Q6</accession>
<proteinExistence type="predicted"/>
<dbReference type="AlphaFoldDB" id="A0A9W8K8Q6"/>
<dbReference type="Gene3D" id="1.10.510.10">
    <property type="entry name" value="Transferase(Phosphotransferase) domain 1"/>
    <property type="match status" value="1"/>
</dbReference>
<feature type="domain" description="Protein kinase" evidence="1">
    <location>
        <begin position="99"/>
        <end position="344"/>
    </location>
</feature>
<dbReference type="SUPFAM" id="SSF56112">
    <property type="entry name" value="Protein kinase-like (PK-like)"/>
    <property type="match status" value="1"/>
</dbReference>
<dbReference type="EMBL" id="JANKHO010000465">
    <property type="protein sequence ID" value="KAJ3509593.1"/>
    <property type="molecule type" value="Genomic_DNA"/>
</dbReference>
<dbReference type="CDD" id="cd00180">
    <property type="entry name" value="PKc"/>
    <property type="match status" value="1"/>
</dbReference>
<keyword evidence="3" id="KW-1185">Reference proteome</keyword>
<gene>
    <name evidence="2" type="ORF">NLJ89_g5144</name>
</gene>